<keyword evidence="7 14" id="KW-0812">Transmembrane</keyword>
<keyword evidence="8" id="KW-0378">Hydrolase</keyword>
<evidence type="ECO:0000256" key="6">
    <source>
        <dbReference type="ARBA" id="ARBA00022670"/>
    </source>
</evidence>
<dbReference type="Proteomes" id="UP000002009">
    <property type="component" value="Chromosome 12"/>
</dbReference>
<dbReference type="AlphaFoldDB" id="C1FJH6"/>
<dbReference type="STRING" id="296587.C1FJH6"/>
<feature type="region of interest" description="Disordered" evidence="13">
    <location>
        <begin position="415"/>
        <end position="436"/>
    </location>
</feature>
<proteinExistence type="inferred from homology"/>
<keyword evidence="10 14" id="KW-1133">Transmembrane helix</keyword>
<dbReference type="GO" id="GO:0006508">
    <property type="term" value="P:proteolysis"/>
    <property type="evidence" value="ECO:0007669"/>
    <property type="project" value="UniProtKB-KW"/>
</dbReference>
<dbReference type="FunCoup" id="C1FJH6">
    <property type="interactions" value="475"/>
</dbReference>
<dbReference type="GO" id="GO:0008237">
    <property type="term" value="F:metallopeptidase activity"/>
    <property type="evidence" value="ECO:0007669"/>
    <property type="project" value="UniProtKB-KW"/>
</dbReference>
<comment type="similarity">
    <text evidence="3">Belongs to the peptidase M50B family.</text>
</comment>
<accession>C1FJH6</accession>
<evidence type="ECO:0000313" key="16">
    <source>
        <dbReference type="EMBL" id="ACO70598.1"/>
    </source>
</evidence>
<evidence type="ECO:0000313" key="17">
    <source>
        <dbReference type="Proteomes" id="UP000002009"/>
    </source>
</evidence>
<feature type="compositionally biased region" description="Basic and acidic residues" evidence="13">
    <location>
        <begin position="78"/>
        <end position="87"/>
    </location>
</feature>
<evidence type="ECO:0000256" key="2">
    <source>
        <dbReference type="ARBA" id="ARBA00004229"/>
    </source>
</evidence>
<feature type="compositionally biased region" description="Basic and acidic residues" evidence="13">
    <location>
        <begin position="162"/>
        <end position="191"/>
    </location>
</feature>
<evidence type="ECO:0000256" key="4">
    <source>
        <dbReference type="ARBA" id="ARBA00022528"/>
    </source>
</evidence>
<dbReference type="GO" id="GO:0009507">
    <property type="term" value="C:chloroplast"/>
    <property type="evidence" value="ECO:0007669"/>
    <property type="project" value="UniProtKB-SubCell"/>
</dbReference>
<dbReference type="KEGG" id="mis:MICPUN_62985"/>
<feature type="compositionally biased region" description="Low complexity" evidence="13">
    <location>
        <begin position="418"/>
        <end position="434"/>
    </location>
</feature>
<dbReference type="GeneID" id="8248225"/>
<feature type="region of interest" description="Disordered" evidence="13">
    <location>
        <begin position="1"/>
        <end position="64"/>
    </location>
</feature>
<evidence type="ECO:0000256" key="8">
    <source>
        <dbReference type="ARBA" id="ARBA00022801"/>
    </source>
</evidence>
<keyword evidence="6" id="KW-0645">Protease</keyword>
<evidence type="ECO:0000256" key="11">
    <source>
        <dbReference type="ARBA" id="ARBA00023049"/>
    </source>
</evidence>
<dbReference type="eggNOG" id="ENOG502QUAP">
    <property type="taxonomic scope" value="Eukaryota"/>
</dbReference>
<feature type="transmembrane region" description="Helical" evidence="14">
    <location>
        <begin position="658"/>
        <end position="679"/>
    </location>
</feature>
<feature type="transmembrane region" description="Helical" evidence="14">
    <location>
        <begin position="460"/>
        <end position="483"/>
    </location>
</feature>
<feature type="transmembrane region" description="Helical" evidence="14">
    <location>
        <begin position="748"/>
        <end position="766"/>
    </location>
</feature>
<dbReference type="OrthoDB" id="195057at2759"/>
<evidence type="ECO:0000256" key="12">
    <source>
        <dbReference type="ARBA" id="ARBA00023136"/>
    </source>
</evidence>
<keyword evidence="11" id="KW-0482">Metalloprotease</keyword>
<feature type="compositionally biased region" description="Basic and acidic residues" evidence="13">
    <location>
        <begin position="237"/>
        <end position="249"/>
    </location>
</feature>
<feature type="transmembrane region" description="Helical" evidence="14">
    <location>
        <begin position="587"/>
        <end position="608"/>
    </location>
</feature>
<evidence type="ECO:0000259" key="15">
    <source>
        <dbReference type="Pfam" id="PF02163"/>
    </source>
</evidence>
<keyword evidence="12 14" id="KW-0472">Membrane</keyword>
<feature type="transmembrane region" description="Helical" evidence="14">
    <location>
        <begin position="699"/>
        <end position="724"/>
    </location>
</feature>
<feature type="transmembrane region" description="Helical" evidence="14">
    <location>
        <begin position="628"/>
        <end position="646"/>
    </location>
</feature>
<evidence type="ECO:0000256" key="10">
    <source>
        <dbReference type="ARBA" id="ARBA00022989"/>
    </source>
</evidence>
<dbReference type="EMBL" id="CP001577">
    <property type="protein sequence ID" value="ACO70598.1"/>
    <property type="molecule type" value="Genomic_DNA"/>
</dbReference>
<dbReference type="Pfam" id="PF02163">
    <property type="entry name" value="Peptidase_M50"/>
    <property type="match status" value="1"/>
</dbReference>
<evidence type="ECO:0000256" key="9">
    <source>
        <dbReference type="ARBA" id="ARBA00022946"/>
    </source>
</evidence>
<feature type="domain" description="Peptidase M50" evidence="15">
    <location>
        <begin position="535"/>
        <end position="690"/>
    </location>
</feature>
<protein>
    <submittedName>
        <fullName evidence="16">Peptidase M50 family protein</fullName>
    </submittedName>
</protein>
<dbReference type="PANTHER" id="PTHR31412:SF0">
    <property type="entry name" value="ZINC METALLOPROTEASE EGY1, CHLOROPLASTIC-RELATED"/>
    <property type="match status" value="1"/>
</dbReference>
<organism evidence="16 17">
    <name type="scientific">Micromonas commoda (strain RCC299 / NOUM17 / CCMP2709)</name>
    <name type="common">Picoplanktonic green alga</name>
    <dbReference type="NCBI Taxonomy" id="296587"/>
    <lineage>
        <taxon>Eukaryota</taxon>
        <taxon>Viridiplantae</taxon>
        <taxon>Chlorophyta</taxon>
        <taxon>Mamiellophyceae</taxon>
        <taxon>Mamiellales</taxon>
        <taxon>Mamiellaceae</taxon>
        <taxon>Micromonas</taxon>
    </lineage>
</organism>
<evidence type="ECO:0000256" key="5">
    <source>
        <dbReference type="ARBA" id="ARBA00022640"/>
    </source>
</evidence>
<keyword evidence="9" id="KW-0809">Transit peptide</keyword>
<feature type="region of interest" description="Disordered" evidence="13">
    <location>
        <begin position="78"/>
        <end position="249"/>
    </location>
</feature>
<dbReference type="GO" id="GO:0016020">
    <property type="term" value="C:membrane"/>
    <property type="evidence" value="ECO:0007669"/>
    <property type="project" value="UniProtKB-SubCell"/>
</dbReference>
<dbReference type="PANTHER" id="PTHR31412">
    <property type="entry name" value="ZINC METALLOPROTEASE EGY1"/>
    <property type="match status" value="1"/>
</dbReference>
<keyword evidence="17" id="KW-1185">Reference proteome</keyword>
<keyword evidence="5" id="KW-0934">Plastid</keyword>
<evidence type="ECO:0000256" key="7">
    <source>
        <dbReference type="ARBA" id="ARBA00022692"/>
    </source>
</evidence>
<sequence length="774" mass="81667">MSTLSSAGVVSLGATTRGGLPAPRRRSRAHVAARTVNAVRAGGDPSPSAVWPHRGANSGRRVARRGDAVVRRGFLDRLFGGDKKEPSDGNGDETPASKPVAAPDTEPEPPAATTSSSSSAASTASDPAAAPAKPKRRVEYDMPKPDFTSTMSALDALVGATDEEKQREEEAKADDAAFAEAERKRLDKEASRSSSSDDSDGVTLTVAPGVLEAIEQAEKARKSGSVPKDVESFGGKPKGETEGAKEGKKIQVTLDDKAVKQMMDKDSWLDNVVEGLSESAARERDERTPEENAKLDKVLADLSDLAKKDKGERSSDEVREKFESLFEILEISDEPAVPKEDMERLKKEVFGYNTFWVTGTEDLGAEIAGEGVLVKGNLRAPRQEVFEKVQAGCERLFPNKYTVFVLEEPGGIFDDDSSPGASMSGSFDSSDPSANTRGPRVSFLIVPADKAGPNPSTSGWQYLVAMVLFGLTAGSAFQLGLVAEVSRLPAATMDWLAAGSQGIDTTLAPGELPPGLEDFDVQAYVEGAFPIAGGIWAVSAAHEVGHMIAAAVREVKIGIPFLIPNGQLGTFGSITQIKSLPKTREDIFDVAIAGPIAGTVVASTLFFYGLALSAGGDASELLPIPSELFSGSLLLGSISEIFLGDTGNAAKGVMVHPLFIAGWCGLVTQALNMLPVGQIDGGRVTQTGFGRRALGLTSLGVYIGLSLGLIASSLSLSWALYVLICQRTPEFSPQDDVTEVDEARQRTALLLIFLAFLVLLPGGQGVSQDVMPML</sequence>
<feature type="compositionally biased region" description="Low complexity" evidence="13">
    <location>
        <begin position="111"/>
        <end position="132"/>
    </location>
</feature>
<dbReference type="InterPro" id="IPR008915">
    <property type="entry name" value="Peptidase_M50"/>
</dbReference>
<name>C1FJH6_MICCC</name>
<dbReference type="RefSeq" id="XP_002509340.1">
    <property type="nucleotide sequence ID" value="XM_002509294.1"/>
</dbReference>
<evidence type="ECO:0000256" key="1">
    <source>
        <dbReference type="ARBA" id="ARBA00004141"/>
    </source>
</evidence>
<dbReference type="InParanoid" id="C1FJH6"/>
<evidence type="ECO:0000256" key="13">
    <source>
        <dbReference type="SAM" id="MobiDB-lite"/>
    </source>
</evidence>
<evidence type="ECO:0000256" key="3">
    <source>
        <dbReference type="ARBA" id="ARBA00007931"/>
    </source>
</evidence>
<gene>
    <name evidence="16" type="ORF">MICPUN_62985</name>
</gene>
<keyword evidence="4" id="KW-0150">Chloroplast</keyword>
<comment type="subcellular location">
    <subcellularLocation>
        <location evidence="1">Membrane</location>
        <topology evidence="1">Multi-pass membrane protein</topology>
    </subcellularLocation>
    <subcellularLocation>
        <location evidence="2">Plastid</location>
        <location evidence="2">Chloroplast</location>
    </subcellularLocation>
</comment>
<dbReference type="CDD" id="cd06160">
    <property type="entry name" value="S2P-M50_like_2"/>
    <property type="match status" value="1"/>
</dbReference>
<dbReference type="InterPro" id="IPR044838">
    <property type="entry name" value="EGY1-like"/>
</dbReference>
<evidence type="ECO:0000256" key="14">
    <source>
        <dbReference type="SAM" id="Phobius"/>
    </source>
</evidence>
<reference evidence="16 17" key="1">
    <citation type="journal article" date="2009" name="Science">
        <title>Green evolution and dynamic adaptations revealed by genomes of the marine picoeukaryotes Micromonas.</title>
        <authorList>
            <person name="Worden A.Z."/>
            <person name="Lee J.H."/>
            <person name="Mock T."/>
            <person name="Rouze P."/>
            <person name="Simmons M.P."/>
            <person name="Aerts A.L."/>
            <person name="Allen A.E."/>
            <person name="Cuvelier M.L."/>
            <person name="Derelle E."/>
            <person name="Everett M.V."/>
            <person name="Foulon E."/>
            <person name="Grimwood J."/>
            <person name="Gundlach H."/>
            <person name="Henrissat B."/>
            <person name="Napoli C."/>
            <person name="McDonald S.M."/>
            <person name="Parker M.S."/>
            <person name="Rombauts S."/>
            <person name="Salamov A."/>
            <person name="Von Dassow P."/>
            <person name="Badger J.H."/>
            <person name="Coutinho P.M."/>
            <person name="Demir E."/>
            <person name="Dubchak I."/>
            <person name="Gentemann C."/>
            <person name="Eikrem W."/>
            <person name="Gready J.E."/>
            <person name="John U."/>
            <person name="Lanier W."/>
            <person name="Lindquist E.A."/>
            <person name="Lucas S."/>
            <person name="Mayer K.F."/>
            <person name="Moreau H."/>
            <person name="Not F."/>
            <person name="Otillar R."/>
            <person name="Panaud O."/>
            <person name="Pangilinan J."/>
            <person name="Paulsen I."/>
            <person name="Piegu B."/>
            <person name="Poliakov A."/>
            <person name="Robbens S."/>
            <person name="Schmutz J."/>
            <person name="Toulza E."/>
            <person name="Wyss T."/>
            <person name="Zelensky A."/>
            <person name="Zhou K."/>
            <person name="Armbrust E.V."/>
            <person name="Bhattacharya D."/>
            <person name="Goodenough U.W."/>
            <person name="Van de Peer Y."/>
            <person name="Grigoriev I.V."/>
        </authorList>
    </citation>
    <scope>NUCLEOTIDE SEQUENCE [LARGE SCALE GENOMIC DNA]</scope>
    <source>
        <strain evidence="17">RCC299 / NOUM17</strain>
    </source>
</reference>